<protein>
    <submittedName>
        <fullName evidence="1">Uncharacterized protein</fullName>
    </submittedName>
</protein>
<name>A0AAF0QK49_SOLVR</name>
<gene>
    <name evidence="1" type="ORF">MTR67_018689</name>
</gene>
<evidence type="ECO:0000313" key="2">
    <source>
        <dbReference type="Proteomes" id="UP001234989"/>
    </source>
</evidence>
<organism evidence="1 2">
    <name type="scientific">Solanum verrucosum</name>
    <dbReference type="NCBI Taxonomy" id="315347"/>
    <lineage>
        <taxon>Eukaryota</taxon>
        <taxon>Viridiplantae</taxon>
        <taxon>Streptophyta</taxon>
        <taxon>Embryophyta</taxon>
        <taxon>Tracheophyta</taxon>
        <taxon>Spermatophyta</taxon>
        <taxon>Magnoliopsida</taxon>
        <taxon>eudicotyledons</taxon>
        <taxon>Gunneridae</taxon>
        <taxon>Pentapetalae</taxon>
        <taxon>asterids</taxon>
        <taxon>lamiids</taxon>
        <taxon>Solanales</taxon>
        <taxon>Solanaceae</taxon>
        <taxon>Solanoideae</taxon>
        <taxon>Solaneae</taxon>
        <taxon>Solanum</taxon>
    </lineage>
</organism>
<dbReference type="PANTHER" id="PTHR11439:SF463">
    <property type="entry name" value="REVERSE TRANSCRIPTASE TY1_COPIA-TYPE DOMAIN-CONTAINING PROTEIN"/>
    <property type="match status" value="1"/>
</dbReference>
<proteinExistence type="predicted"/>
<evidence type="ECO:0000313" key="1">
    <source>
        <dbReference type="EMBL" id="WMV25304.1"/>
    </source>
</evidence>
<dbReference type="PANTHER" id="PTHR11439">
    <property type="entry name" value="GAG-POL-RELATED RETROTRANSPOSON"/>
    <property type="match status" value="1"/>
</dbReference>
<dbReference type="CDD" id="cd09272">
    <property type="entry name" value="RNase_HI_RT_Ty1"/>
    <property type="match status" value="1"/>
</dbReference>
<dbReference type="AlphaFoldDB" id="A0AAF0QK49"/>
<keyword evidence="2" id="KW-1185">Reference proteome</keyword>
<accession>A0AAF0QK49</accession>
<dbReference type="EMBL" id="CP133615">
    <property type="protein sequence ID" value="WMV25304.1"/>
    <property type="molecule type" value="Genomic_DNA"/>
</dbReference>
<reference evidence="1" key="1">
    <citation type="submission" date="2023-08" db="EMBL/GenBank/DDBJ databases">
        <title>A de novo genome assembly of Solanum verrucosum Schlechtendal, a Mexican diploid species geographically isolated from the other diploid A-genome species in potato relatives.</title>
        <authorList>
            <person name="Hosaka K."/>
        </authorList>
    </citation>
    <scope>NUCLEOTIDE SEQUENCE</scope>
    <source>
        <tissue evidence="1">Young leaves</tissue>
    </source>
</reference>
<dbReference type="Proteomes" id="UP001234989">
    <property type="component" value="Chromosome 4"/>
</dbReference>
<sequence length="197" mass="22328">MNNPSKLHPGAAKRVLRYIAGTTYHGIWYSKVTNFTLIGFTDNDYVGNIDDRKRTYGFLFNVGSEAVSWSSNKQELVALYTLKDEYIVATFAACQEVWLRRLASDFNQKPTGATEIFCDNRSSIAMSKNKAFHSRTKDIYIHYHIIRSLVSTGEVTLKSCDIIELATYIFTKLLPQANHEFFRGQLVVCSFESRGGG</sequence>